<evidence type="ECO:0000313" key="6">
    <source>
        <dbReference type="Proteomes" id="UP000471705"/>
    </source>
</evidence>
<dbReference type="Proteomes" id="UP000471705">
    <property type="component" value="Unassembled WGS sequence"/>
</dbReference>
<dbReference type="GO" id="GO:0046168">
    <property type="term" value="P:glycerol-3-phosphate catabolic process"/>
    <property type="evidence" value="ECO:0007669"/>
    <property type="project" value="InterPro"/>
</dbReference>
<dbReference type="InterPro" id="IPR008927">
    <property type="entry name" value="6-PGluconate_DH-like_C_sf"/>
</dbReference>
<dbReference type="AlphaFoldDB" id="A0A7K3VLL4"/>
<proteinExistence type="inferred from homology"/>
<name>A0A7K3VLL4_RHILE</name>
<dbReference type="InterPro" id="IPR003421">
    <property type="entry name" value="Opine_DH"/>
</dbReference>
<dbReference type="GO" id="GO:0051287">
    <property type="term" value="F:NAD binding"/>
    <property type="evidence" value="ECO:0007669"/>
    <property type="project" value="InterPro"/>
</dbReference>
<dbReference type="InterPro" id="IPR013328">
    <property type="entry name" value="6PGD_dom2"/>
</dbReference>
<dbReference type="Gene3D" id="3.40.50.720">
    <property type="entry name" value="NAD(P)-binding Rossmann-like Domain"/>
    <property type="match status" value="1"/>
</dbReference>
<evidence type="ECO:0000256" key="1">
    <source>
        <dbReference type="ARBA" id="ARBA00008730"/>
    </source>
</evidence>
<dbReference type="Pfam" id="PF02317">
    <property type="entry name" value="Octopine_DH"/>
    <property type="match status" value="1"/>
</dbReference>
<gene>
    <name evidence="5" type="ORF">GR257_24985</name>
</gene>
<comment type="similarity">
    <text evidence="1">Belongs to the lysopine/nopaline/octopine/opine/vitopine dehydrogenases family.</text>
</comment>
<feature type="domain" description="Opine dehydrogenase" evidence="4">
    <location>
        <begin position="221"/>
        <end position="375"/>
    </location>
</feature>
<dbReference type="Pfam" id="PF01210">
    <property type="entry name" value="NAD_Gly3P_dh_N"/>
    <property type="match status" value="1"/>
</dbReference>
<dbReference type="InterPro" id="IPR036291">
    <property type="entry name" value="NAD(P)-bd_dom_sf"/>
</dbReference>
<keyword evidence="2" id="KW-0560">Oxidoreductase</keyword>
<dbReference type="Gene3D" id="1.10.1040.10">
    <property type="entry name" value="N-(1-d-carboxylethyl)-l-norvaline Dehydrogenase, domain 2"/>
    <property type="match status" value="1"/>
</dbReference>
<sequence>MKSESAFQTPRQEAGYSVTPGLTVGILGAGHAGTAMAAWFASKKIPVVIWGPSDHRGYIPKIDAQNGTIMAKGVINGKFHVSTSEDVGTVACSATLLIIITRADAHESFVSELAKLGNKLNDKDIIVVCGQGFALNFEKRLRSRRILEISNSPAACKVADGEKVMVHIKEMKATLGISCFPTHRNESGVIDFPDDVKHTLSRLFPTTQLTPTPPLQAAFGSNYVTHAVSAMLNIGRLPDPAGTLSQRAEGWLRELKNRAPMENGFFFYGQGSNGYVCKVQDLVDNERRAVANACGIRLPPLLQECNEEYNTDYATLREYCLAPSPHNVQYACPNDIEHRYFSEELRSLEGIAAIAEVVKVQVPLTLSHILIIQAARGKPAFESALYKSVREFTRDDLILFGATFTADD</sequence>
<dbReference type="InterPro" id="IPR011128">
    <property type="entry name" value="G3P_DH_NAD-dep_N"/>
</dbReference>
<protein>
    <submittedName>
        <fullName evidence="5">D-nopaline dehydrogenase</fullName>
    </submittedName>
</protein>
<dbReference type="SUPFAM" id="SSF51735">
    <property type="entry name" value="NAD(P)-binding Rossmann-fold domains"/>
    <property type="match status" value="1"/>
</dbReference>
<feature type="domain" description="Glycerol-3-phosphate dehydrogenase NAD-dependent N-terminal" evidence="3">
    <location>
        <begin position="24"/>
        <end position="142"/>
    </location>
</feature>
<comment type="caution">
    <text evidence="5">The sequence shown here is derived from an EMBL/GenBank/DDBJ whole genome shotgun (WGS) entry which is preliminary data.</text>
</comment>
<evidence type="ECO:0000259" key="4">
    <source>
        <dbReference type="Pfam" id="PF02317"/>
    </source>
</evidence>
<dbReference type="EMBL" id="WUFV01000018">
    <property type="protein sequence ID" value="NEK18073.1"/>
    <property type="molecule type" value="Genomic_DNA"/>
</dbReference>
<organism evidence="5 6">
    <name type="scientific">Rhizobium leguminosarum</name>
    <dbReference type="NCBI Taxonomy" id="384"/>
    <lineage>
        <taxon>Bacteria</taxon>
        <taxon>Pseudomonadati</taxon>
        <taxon>Pseudomonadota</taxon>
        <taxon>Alphaproteobacteria</taxon>
        <taxon>Hyphomicrobiales</taxon>
        <taxon>Rhizobiaceae</taxon>
        <taxon>Rhizobium/Agrobacterium group</taxon>
        <taxon>Rhizobium</taxon>
    </lineage>
</organism>
<accession>A0A7K3VLL4</accession>
<dbReference type="GO" id="GO:0016616">
    <property type="term" value="F:oxidoreductase activity, acting on the CH-OH group of donors, NAD or NADP as acceptor"/>
    <property type="evidence" value="ECO:0007669"/>
    <property type="project" value="InterPro"/>
</dbReference>
<dbReference type="SUPFAM" id="SSF48179">
    <property type="entry name" value="6-phosphogluconate dehydrogenase C-terminal domain-like"/>
    <property type="match status" value="1"/>
</dbReference>
<reference evidence="5 6" key="1">
    <citation type="submission" date="2019-12" db="EMBL/GenBank/DDBJ databases">
        <title>Rhizobium genotypes associated with high levels of biological nitrogen fixation by grain legumes in a temperate-maritime cropping system.</title>
        <authorList>
            <person name="Maluk M."/>
            <person name="Francesc Ferrando Molina F."/>
            <person name="Lopez Del Egido L."/>
            <person name="Lafos M."/>
            <person name="Langarica-Fuentes A."/>
            <person name="Gebre Yohannes G."/>
            <person name="Young M.W."/>
            <person name="Martin P."/>
            <person name="Gantlett R."/>
            <person name="Kenicer G."/>
            <person name="Hawes C."/>
            <person name="Begg G.S."/>
            <person name="Quilliam R.S."/>
            <person name="Squire G.R."/>
            <person name="Poole P.S."/>
            <person name="Young P.W."/>
            <person name="Iannetta P.M."/>
            <person name="James E.K."/>
        </authorList>
    </citation>
    <scope>NUCLEOTIDE SEQUENCE [LARGE SCALE GENOMIC DNA]</scope>
    <source>
        <strain evidence="5 6">JHI54</strain>
    </source>
</reference>
<evidence type="ECO:0000313" key="5">
    <source>
        <dbReference type="EMBL" id="NEK18073.1"/>
    </source>
</evidence>
<evidence type="ECO:0000256" key="2">
    <source>
        <dbReference type="ARBA" id="ARBA00023002"/>
    </source>
</evidence>
<evidence type="ECO:0000259" key="3">
    <source>
        <dbReference type="Pfam" id="PF01210"/>
    </source>
</evidence>